<reference evidence="1 2" key="1">
    <citation type="submission" date="2024-01" db="EMBL/GenBank/DDBJ databases">
        <title>The complete chloroplast genome sequence of Lithospermum erythrorhizon: insights into the phylogenetic relationship among Boraginaceae species and the maternal lineages of purple gromwells.</title>
        <authorList>
            <person name="Okada T."/>
            <person name="Watanabe K."/>
        </authorList>
    </citation>
    <scope>NUCLEOTIDE SEQUENCE [LARGE SCALE GENOMIC DNA]</scope>
</reference>
<comment type="caution">
    <text evidence="1">The sequence shown here is derived from an EMBL/GenBank/DDBJ whole genome shotgun (WGS) entry which is preliminary data.</text>
</comment>
<proteinExistence type="predicted"/>
<sequence length="149" mass="17266">MNKKKEDKVSKGVNQVFDSDLRFEYDGEDDGHLDLIFKQDSVLKKRKGANDIDFDNYRKEIRDNAVQLFSRWLYDVSIPFNDVNYEALQAAINAIGQYGPGMKAPSYHEMRIKCLKKEKKTAEKLVEESVEVAKKNGCTLMCYGWIDRN</sequence>
<name>A0AAV3QWD6_LITER</name>
<evidence type="ECO:0000313" key="1">
    <source>
        <dbReference type="EMBL" id="GAA0168424.1"/>
    </source>
</evidence>
<protein>
    <submittedName>
        <fullName evidence="1">Uncharacterized protein</fullName>
    </submittedName>
</protein>
<evidence type="ECO:0000313" key="2">
    <source>
        <dbReference type="Proteomes" id="UP001454036"/>
    </source>
</evidence>
<accession>A0AAV3QWD6</accession>
<organism evidence="1 2">
    <name type="scientific">Lithospermum erythrorhizon</name>
    <name type="common">Purple gromwell</name>
    <name type="synonym">Lithospermum officinale var. erythrorhizon</name>
    <dbReference type="NCBI Taxonomy" id="34254"/>
    <lineage>
        <taxon>Eukaryota</taxon>
        <taxon>Viridiplantae</taxon>
        <taxon>Streptophyta</taxon>
        <taxon>Embryophyta</taxon>
        <taxon>Tracheophyta</taxon>
        <taxon>Spermatophyta</taxon>
        <taxon>Magnoliopsida</taxon>
        <taxon>eudicotyledons</taxon>
        <taxon>Gunneridae</taxon>
        <taxon>Pentapetalae</taxon>
        <taxon>asterids</taxon>
        <taxon>lamiids</taxon>
        <taxon>Boraginales</taxon>
        <taxon>Boraginaceae</taxon>
        <taxon>Boraginoideae</taxon>
        <taxon>Lithospermeae</taxon>
        <taxon>Lithospermum</taxon>
    </lineage>
</organism>
<dbReference type="AlphaFoldDB" id="A0AAV3QWD6"/>
<dbReference type="Proteomes" id="UP001454036">
    <property type="component" value="Unassembled WGS sequence"/>
</dbReference>
<gene>
    <name evidence="1" type="ORF">LIER_23142</name>
</gene>
<dbReference type="EMBL" id="BAABME010006464">
    <property type="protein sequence ID" value="GAA0168424.1"/>
    <property type="molecule type" value="Genomic_DNA"/>
</dbReference>
<keyword evidence="2" id="KW-1185">Reference proteome</keyword>